<dbReference type="EMBL" id="NPDY01000008">
    <property type="protein sequence ID" value="PJZ69652.1"/>
    <property type="molecule type" value="Genomic_DNA"/>
</dbReference>
<dbReference type="Proteomes" id="UP000231962">
    <property type="component" value="Unassembled WGS sequence"/>
</dbReference>
<dbReference type="Gene3D" id="3.30.428.10">
    <property type="entry name" value="HIT-like"/>
    <property type="match status" value="1"/>
</dbReference>
<reference evidence="7 8" key="1">
    <citation type="submission" date="2017-07" db="EMBL/GenBank/DDBJ databases">
        <title>Leptospira spp. isolated from tropical soils.</title>
        <authorList>
            <person name="Thibeaux R."/>
            <person name="Iraola G."/>
            <person name="Ferres I."/>
            <person name="Bierque E."/>
            <person name="Girault D."/>
            <person name="Soupe-Gilbert M.-E."/>
            <person name="Picardeau M."/>
            <person name="Goarant C."/>
        </authorList>
    </citation>
    <scope>NUCLEOTIDE SEQUENCE [LARGE SCALE GENOMIC DNA]</scope>
    <source>
        <strain evidence="6 8">FH1-B-B1</strain>
        <strain evidence="5 7">FH1-B-C1</strain>
    </source>
</reference>
<organism evidence="6 8">
    <name type="scientific">Leptospira perolatii</name>
    <dbReference type="NCBI Taxonomy" id="2023191"/>
    <lineage>
        <taxon>Bacteria</taxon>
        <taxon>Pseudomonadati</taxon>
        <taxon>Spirochaetota</taxon>
        <taxon>Spirochaetia</taxon>
        <taxon>Leptospirales</taxon>
        <taxon>Leptospiraceae</taxon>
        <taxon>Leptospira</taxon>
    </lineage>
</organism>
<sequence>MNETNCIFCKIIRKEIPAKIAFENENILAFHDVSPQAPTHVLVIPKKHIGSLDELNGDEKNLIGEIFFQIQEMARSLGISKSGYRIVNNTGAQGGQTVFHLHFHVLGGRQMTWPPG</sequence>
<evidence type="ECO:0000313" key="7">
    <source>
        <dbReference type="Proteomes" id="UP000231962"/>
    </source>
</evidence>
<evidence type="ECO:0000256" key="1">
    <source>
        <dbReference type="PIRSR" id="PIRSR601310-1"/>
    </source>
</evidence>
<comment type="caution">
    <text evidence="6">The sequence shown here is derived from an EMBL/GenBank/DDBJ whole genome shotgun (WGS) entry which is preliminary data.</text>
</comment>
<dbReference type="EMBL" id="NPDZ01000004">
    <property type="protein sequence ID" value="PJZ73639.1"/>
    <property type="molecule type" value="Genomic_DNA"/>
</dbReference>
<keyword evidence="7" id="KW-1185">Reference proteome</keyword>
<dbReference type="OrthoDB" id="9784774at2"/>
<dbReference type="PRINTS" id="PR00332">
    <property type="entry name" value="HISTRIAD"/>
</dbReference>
<dbReference type="InterPro" id="IPR036265">
    <property type="entry name" value="HIT-like_sf"/>
</dbReference>
<dbReference type="GO" id="GO:0003824">
    <property type="term" value="F:catalytic activity"/>
    <property type="evidence" value="ECO:0007669"/>
    <property type="project" value="InterPro"/>
</dbReference>
<feature type="domain" description="HIT" evidence="4">
    <location>
        <begin position="7"/>
        <end position="116"/>
    </location>
</feature>
<evidence type="ECO:0000259" key="4">
    <source>
        <dbReference type="PROSITE" id="PS51084"/>
    </source>
</evidence>
<dbReference type="Proteomes" id="UP000231990">
    <property type="component" value="Unassembled WGS sequence"/>
</dbReference>
<dbReference type="PANTHER" id="PTHR23089">
    <property type="entry name" value="HISTIDINE TRIAD HIT PROTEIN"/>
    <property type="match status" value="1"/>
</dbReference>
<dbReference type="AlphaFoldDB" id="A0A2M9ZNT6"/>
<protein>
    <submittedName>
        <fullName evidence="6">Histidine triad nucleotide-binding protein</fullName>
    </submittedName>
</protein>
<evidence type="ECO:0000313" key="6">
    <source>
        <dbReference type="EMBL" id="PJZ73639.1"/>
    </source>
</evidence>
<dbReference type="CDD" id="cd01276">
    <property type="entry name" value="PKCI_related"/>
    <property type="match status" value="1"/>
</dbReference>
<feature type="short sequence motif" description="Histidine triad motif" evidence="2 3">
    <location>
        <begin position="100"/>
        <end position="104"/>
    </location>
</feature>
<evidence type="ECO:0000313" key="8">
    <source>
        <dbReference type="Proteomes" id="UP000231990"/>
    </source>
</evidence>
<evidence type="ECO:0000256" key="3">
    <source>
        <dbReference type="PROSITE-ProRule" id="PRU00464"/>
    </source>
</evidence>
<name>A0A2M9ZNT6_9LEPT</name>
<dbReference type="Pfam" id="PF01230">
    <property type="entry name" value="HIT"/>
    <property type="match status" value="1"/>
</dbReference>
<dbReference type="PROSITE" id="PS51084">
    <property type="entry name" value="HIT_2"/>
    <property type="match status" value="1"/>
</dbReference>
<dbReference type="InterPro" id="IPR011146">
    <property type="entry name" value="HIT-like"/>
</dbReference>
<feature type="active site" description="Tele-AMP-histidine intermediate" evidence="1">
    <location>
        <position position="102"/>
    </location>
</feature>
<proteinExistence type="predicted"/>
<dbReference type="PROSITE" id="PS00892">
    <property type="entry name" value="HIT_1"/>
    <property type="match status" value="1"/>
</dbReference>
<dbReference type="InterPro" id="IPR019808">
    <property type="entry name" value="Histidine_triad_CS"/>
</dbReference>
<evidence type="ECO:0000313" key="5">
    <source>
        <dbReference type="EMBL" id="PJZ69652.1"/>
    </source>
</evidence>
<accession>A0A2M9ZNT6</accession>
<evidence type="ECO:0000256" key="2">
    <source>
        <dbReference type="PIRSR" id="PIRSR601310-3"/>
    </source>
</evidence>
<dbReference type="InterPro" id="IPR001310">
    <property type="entry name" value="Histidine_triad_HIT"/>
</dbReference>
<gene>
    <name evidence="5" type="ORF">CH360_10275</name>
    <name evidence="6" type="ORF">CH373_09130</name>
</gene>
<dbReference type="SUPFAM" id="SSF54197">
    <property type="entry name" value="HIT-like"/>
    <property type="match status" value="1"/>
</dbReference>
<dbReference type="RefSeq" id="WP_100713935.1">
    <property type="nucleotide sequence ID" value="NZ_NPDY01000008.1"/>
</dbReference>